<keyword evidence="4 8" id="KW-0547">Nucleotide-binding</keyword>
<dbReference type="Pfam" id="PF07685">
    <property type="entry name" value="GATase_3"/>
    <property type="match status" value="1"/>
</dbReference>
<feature type="domain" description="CobB/CobQ-like glutamine amidotransferase" evidence="11">
    <location>
        <begin position="254"/>
        <end position="445"/>
    </location>
</feature>
<dbReference type="CDD" id="cd03130">
    <property type="entry name" value="GATase1_CobB"/>
    <property type="match status" value="1"/>
</dbReference>
<dbReference type="InterPro" id="IPR029062">
    <property type="entry name" value="Class_I_gatase-like"/>
</dbReference>
<dbReference type="Pfam" id="PF01656">
    <property type="entry name" value="CbiA"/>
    <property type="match status" value="1"/>
</dbReference>
<gene>
    <name evidence="8 12" type="primary">cbiA</name>
    <name evidence="12" type="ORF">FAK_01600</name>
</gene>
<comment type="miscellaneous">
    <text evidence="8">The a and c carboxylates of cobyrinate are activated for nucleophilic attack via formation of a phosphorylated intermediate by ATP. CbiA catalyzes first the amidation of the c-carboxylate, and then that of the a-carboxylate.</text>
</comment>
<dbReference type="CDD" id="cd05388">
    <property type="entry name" value="CobB_N"/>
    <property type="match status" value="1"/>
</dbReference>
<dbReference type="AlphaFoldDB" id="A0AAU9ECS6"/>
<comment type="pathway">
    <text evidence="8">Cofactor biosynthesis; adenosylcobalamin biosynthesis; cob(II)yrinate a,c-diamide from sirohydrochlorin (anaerobic route): step 10/10.</text>
</comment>
<keyword evidence="6 8" id="KW-0460">Magnesium</keyword>
<dbReference type="HAMAP" id="MF_00027">
    <property type="entry name" value="CobB_CbiA"/>
    <property type="match status" value="1"/>
</dbReference>
<dbReference type="Gene3D" id="3.40.50.300">
    <property type="entry name" value="P-loop containing nucleotide triphosphate hydrolases"/>
    <property type="match status" value="1"/>
</dbReference>
<sequence length="459" mass="49059">MPPVPPRIVVAALRGGSGKTTLTLGLIQALADLGLSVAPFKKGPDYIDPFWLSEAAGAPCRNLDPYLMGGPQIRRSFAHFSRGCQTAVIEGNRGLFDGMDTVGSYSTAELAKTLEAPVVMALDCTMTSRSVAAVALGCQKYDPELDLAGFILNPVGTARQEGVVRRAVEEATGLPVLGAVPRLKLDMPQRHMGLVPPQEHARVAEALHQAARSVAAHVDLERLRDIMAQAPAWSEDEPPEGLLPASPPSGPRPRIGVVRDAAFGFYYPENLEALANHGADLVFCSALMDPALPEVDALYLGGGFPETHAPALAANAAFRASLAAAAEAGLPIYAECGGLMYLGRRLVVDGQAWDMAGVLPLDFVMKRRPQGHGYTLCQVEKPNPFWPVGYEFKAHEFHYSEPHPLPGAELELAYRVRRGKGLIGDMGGLMRRKVLGTYHHVHVLGSPGWAPGLLQAAKG</sequence>
<evidence type="ECO:0000256" key="7">
    <source>
        <dbReference type="ARBA" id="ARBA00022962"/>
    </source>
</evidence>
<accession>A0AAU9ECS6</accession>
<dbReference type="PROSITE" id="PS51274">
    <property type="entry name" value="GATASE_COBBQ"/>
    <property type="match status" value="1"/>
</dbReference>
<evidence type="ECO:0000259" key="10">
    <source>
        <dbReference type="Pfam" id="PF01656"/>
    </source>
</evidence>
<dbReference type="InterPro" id="IPR002586">
    <property type="entry name" value="CobQ/CobB/MinD/ParA_Nub-bd_dom"/>
</dbReference>
<dbReference type="SUPFAM" id="SSF52540">
    <property type="entry name" value="P-loop containing nucleoside triphosphate hydrolases"/>
    <property type="match status" value="1"/>
</dbReference>
<dbReference type="RefSeq" id="WP_338604390.1">
    <property type="nucleotide sequence ID" value="NZ_AP028679.1"/>
</dbReference>
<name>A0AAU9ECS6_9BACT</name>
<proteinExistence type="inferred from homology"/>
<organism evidence="12 13">
    <name type="scientific">Desulfoferula mesophila</name>
    <dbReference type="NCBI Taxonomy" id="3058419"/>
    <lineage>
        <taxon>Bacteria</taxon>
        <taxon>Pseudomonadati</taxon>
        <taxon>Thermodesulfobacteriota</taxon>
        <taxon>Desulfarculia</taxon>
        <taxon>Desulfarculales</taxon>
        <taxon>Desulfarculaceae</taxon>
        <taxon>Desulfoferula</taxon>
    </lineage>
</organism>
<evidence type="ECO:0000256" key="1">
    <source>
        <dbReference type="ARBA" id="ARBA00001946"/>
    </source>
</evidence>
<dbReference type="NCBIfam" id="NF002204">
    <property type="entry name" value="PRK01077.1"/>
    <property type="match status" value="1"/>
</dbReference>
<evidence type="ECO:0000259" key="11">
    <source>
        <dbReference type="Pfam" id="PF07685"/>
    </source>
</evidence>
<comment type="catalytic activity">
    <reaction evidence="8">
        <text>cob(II)yrinate + 2 L-glutamine + 2 ATP + 2 H2O = cob(II)yrinate a,c diamide + 2 L-glutamate + 2 ADP + 2 phosphate + 2 H(+)</text>
        <dbReference type="Rhea" id="RHEA:26289"/>
        <dbReference type="ChEBI" id="CHEBI:15377"/>
        <dbReference type="ChEBI" id="CHEBI:15378"/>
        <dbReference type="ChEBI" id="CHEBI:29985"/>
        <dbReference type="ChEBI" id="CHEBI:30616"/>
        <dbReference type="ChEBI" id="CHEBI:43474"/>
        <dbReference type="ChEBI" id="CHEBI:58359"/>
        <dbReference type="ChEBI" id="CHEBI:58537"/>
        <dbReference type="ChEBI" id="CHEBI:58894"/>
        <dbReference type="ChEBI" id="CHEBI:456216"/>
        <dbReference type="EC" id="6.3.5.11"/>
    </reaction>
</comment>
<dbReference type="PANTHER" id="PTHR43873">
    <property type="entry name" value="COBYRINATE A,C-DIAMIDE SYNTHASE"/>
    <property type="match status" value="1"/>
</dbReference>
<dbReference type="Proteomes" id="UP001366166">
    <property type="component" value="Chromosome"/>
</dbReference>
<comment type="function">
    <text evidence="8">Catalyzes the ATP-dependent amidation of the two carboxylate groups at positions a and c of cobyrinate, using either L-glutamine or ammonia as the nitrogen source.</text>
</comment>
<keyword evidence="2 8" id="KW-0169">Cobalamin biosynthesis</keyword>
<dbReference type="EMBL" id="AP028679">
    <property type="protein sequence ID" value="BEQ13094.1"/>
    <property type="molecule type" value="Genomic_DNA"/>
</dbReference>
<evidence type="ECO:0000256" key="3">
    <source>
        <dbReference type="ARBA" id="ARBA00022598"/>
    </source>
</evidence>
<feature type="site" description="Increases nucleophilicity of active site Cys" evidence="8">
    <location>
        <position position="440"/>
    </location>
</feature>
<evidence type="ECO:0000256" key="5">
    <source>
        <dbReference type="ARBA" id="ARBA00022840"/>
    </source>
</evidence>
<evidence type="ECO:0000256" key="6">
    <source>
        <dbReference type="ARBA" id="ARBA00022842"/>
    </source>
</evidence>
<dbReference type="GO" id="GO:0042242">
    <property type="term" value="F:cobyrinic acid a,c-diamide synthase activity"/>
    <property type="evidence" value="ECO:0007669"/>
    <property type="project" value="UniProtKB-UniRule"/>
</dbReference>
<evidence type="ECO:0000313" key="12">
    <source>
        <dbReference type="EMBL" id="BEQ13094.1"/>
    </source>
</evidence>
<keyword evidence="5 8" id="KW-0067">ATP-binding</keyword>
<keyword evidence="3 8" id="KW-0436">Ligase</keyword>
<evidence type="ECO:0000256" key="4">
    <source>
        <dbReference type="ARBA" id="ARBA00022741"/>
    </source>
</evidence>
<dbReference type="SUPFAM" id="SSF52317">
    <property type="entry name" value="Class I glutamine amidotransferase-like"/>
    <property type="match status" value="1"/>
</dbReference>
<keyword evidence="13" id="KW-1185">Reference proteome</keyword>
<dbReference type="PANTHER" id="PTHR43873:SF1">
    <property type="entry name" value="COBYRINATE A,C-DIAMIDE SYNTHASE"/>
    <property type="match status" value="1"/>
</dbReference>
<dbReference type="KEGG" id="dmp:FAK_01600"/>
<evidence type="ECO:0000256" key="8">
    <source>
        <dbReference type="HAMAP-Rule" id="MF_00027"/>
    </source>
</evidence>
<protein>
    <recommendedName>
        <fullName evidence="8">Cobyrinate a,c-diamide synthase</fullName>
        <ecNumber evidence="8">6.3.5.11</ecNumber>
    </recommendedName>
    <alternativeName>
        <fullName evidence="8">Cobyrinic acid a,c-diamide synthetase</fullName>
    </alternativeName>
</protein>
<feature type="active site" description="Nucleophile" evidence="8">
    <location>
        <position position="336"/>
    </location>
</feature>
<feature type="region of interest" description="Disordered" evidence="9">
    <location>
        <begin position="231"/>
        <end position="251"/>
    </location>
</feature>
<dbReference type="InterPro" id="IPR011698">
    <property type="entry name" value="GATase_3"/>
</dbReference>
<evidence type="ECO:0000313" key="13">
    <source>
        <dbReference type="Proteomes" id="UP001366166"/>
    </source>
</evidence>
<feature type="domain" description="CobQ/CobB/MinD/ParA nucleotide binding" evidence="10">
    <location>
        <begin position="8"/>
        <end position="184"/>
    </location>
</feature>
<dbReference type="InterPro" id="IPR004484">
    <property type="entry name" value="CbiA/CobB_synth"/>
</dbReference>
<evidence type="ECO:0000256" key="2">
    <source>
        <dbReference type="ARBA" id="ARBA00022573"/>
    </source>
</evidence>
<evidence type="ECO:0000256" key="9">
    <source>
        <dbReference type="SAM" id="MobiDB-lite"/>
    </source>
</evidence>
<dbReference type="NCBIfam" id="TIGR00379">
    <property type="entry name" value="cobB"/>
    <property type="match status" value="1"/>
</dbReference>
<comment type="domain">
    <text evidence="8">Comprises of two domains. The C-terminal domain contains the binding site for glutamine and catalyzes the hydrolysis of this substrate to glutamate and ammonia. The N-terminal domain is anticipated to bind ATP and cobyrinate and catalyzes the ultimate synthesis of the diamide product. The ammonia produced via the glutaminase domain is probably translocated to the adjacent domain via a molecular tunnel, where it reacts with an activated intermediate.</text>
</comment>
<reference evidence="13" key="1">
    <citation type="journal article" date="2023" name="Arch. Microbiol.">
        <title>Desulfoferula mesophilus gen. nov. sp. nov., a mesophilic sulfate-reducing bacterium isolated from a brackish lake sediment.</title>
        <authorList>
            <person name="Watanabe T."/>
            <person name="Yabe T."/>
            <person name="Tsuji J.M."/>
            <person name="Fukui M."/>
        </authorList>
    </citation>
    <scope>NUCLEOTIDE SEQUENCE [LARGE SCALE GENOMIC DNA]</scope>
    <source>
        <strain evidence="13">12FAK</strain>
    </source>
</reference>
<dbReference type="InterPro" id="IPR027417">
    <property type="entry name" value="P-loop_NTPase"/>
</dbReference>
<dbReference type="Gene3D" id="3.40.50.880">
    <property type="match status" value="1"/>
</dbReference>
<comment type="similarity">
    <text evidence="8">Belongs to the CobB/CbiA family.</text>
</comment>
<dbReference type="GO" id="GO:0009236">
    <property type="term" value="P:cobalamin biosynthetic process"/>
    <property type="evidence" value="ECO:0007669"/>
    <property type="project" value="UniProtKB-UniRule"/>
</dbReference>
<dbReference type="GO" id="GO:0005524">
    <property type="term" value="F:ATP binding"/>
    <property type="evidence" value="ECO:0007669"/>
    <property type="project" value="UniProtKB-UniRule"/>
</dbReference>
<comment type="cofactor">
    <cofactor evidence="1 8">
        <name>Mg(2+)</name>
        <dbReference type="ChEBI" id="CHEBI:18420"/>
    </cofactor>
</comment>
<dbReference type="EC" id="6.3.5.11" evidence="8"/>
<keyword evidence="7 8" id="KW-0315">Glutamine amidotransferase</keyword>